<dbReference type="EMBL" id="JAUOPG010000003">
    <property type="protein sequence ID" value="MDO6453179.1"/>
    <property type="molecule type" value="Genomic_DNA"/>
</dbReference>
<evidence type="ECO:0000256" key="3">
    <source>
        <dbReference type="ARBA" id="ARBA00022692"/>
    </source>
</evidence>
<evidence type="ECO:0000256" key="2">
    <source>
        <dbReference type="ARBA" id="ARBA00022475"/>
    </source>
</evidence>
<evidence type="ECO:0000313" key="7">
    <source>
        <dbReference type="EMBL" id="MDO6453179.1"/>
    </source>
</evidence>
<name>A0AAW7XFY2_9GAMM</name>
<evidence type="ECO:0000313" key="10">
    <source>
        <dbReference type="Proteomes" id="UP001177341"/>
    </source>
</evidence>
<reference evidence="7" key="1">
    <citation type="submission" date="2023-07" db="EMBL/GenBank/DDBJ databases">
        <title>Genome content predicts the carbon catabolic preferences of heterotrophic bacteria.</title>
        <authorList>
            <person name="Gralka M."/>
        </authorList>
    </citation>
    <scope>NUCLEOTIDE SEQUENCE</scope>
    <source>
        <strain evidence="8">5G01</strain>
        <strain evidence="7">I2M16</strain>
    </source>
</reference>
<feature type="transmembrane region" description="Helical" evidence="6">
    <location>
        <begin position="45"/>
        <end position="68"/>
    </location>
</feature>
<proteinExistence type="predicted"/>
<keyword evidence="2" id="KW-1003">Cell membrane</keyword>
<protein>
    <submittedName>
        <fullName evidence="7">ATP synthase subunit I</fullName>
    </submittedName>
</protein>
<dbReference type="RefSeq" id="WP_246283369.1">
    <property type="nucleotide sequence ID" value="NZ_CP041336.1"/>
</dbReference>
<accession>A0AAW7XFY2</accession>
<evidence type="ECO:0000313" key="8">
    <source>
        <dbReference type="EMBL" id="MDP2522980.1"/>
    </source>
</evidence>
<evidence type="ECO:0000313" key="9">
    <source>
        <dbReference type="Proteomes" id="UP001169862"/>
    </source>
</evidence>
<evidence type="ECO:0000256" key="4">
    <source>
        <dbReference type="ARBA" id="ARBA00022989"/>
    </source>
</evidence>
<comment type="subcellular location">
    <subcellularLocation>
        <location evidence="1">Cell membrane</location>
        <topology evidence="1">Multi-pass membrane protein</topology>
    </subcellularLocation>
</comment>
<sequence length="138" mass="15270">MNESQAIKPGKHTRETRKRAFKVLGVQAGIALIAAAIALTNGVVAGYSALLGGVIYLIPQTYFTWRALSLRNFGSARAALADMYIGEIWKMMIYLVCLGLALFFVKPISPFSIFSVLILLHLSHGFLQIKLNNRFLKL</sequence>
<dbReference type="Pfam" id="PF03899">
    <property type="entry name" value="ATP-synt_I"/>
    <property type="match status" value="1"/>
</dbReference>
<evidence type="ECO:0000256" key="6">
    <source>
        <dbReference type="SAM" id="Phobius"/>
    </source>
</evidence>
<keyword evidence="3 6" id="KW-0812">Transmembrane</keyword>
<feature type="transmembrane region" description="Helical" evidence="6">
    <location>
        <begin position="20"/>
        <end position="39"/>
    </location>
</feature>
<keyword evidence="4 6" id="KW-1133">Transmembrane helix</keyword>
<comment type="caution">
    <text evidence="7">The sequence shown here is derived from an EMBL/GenBank/DDBJ whole genome shotgun (WGS) entry which is preliminary data.</text>
</comment>
<gene>
    <name evidence="7" type="ORF">Q4490_06340</name>
    <name evidence="8" type="ORF">Q8W30_10415</name>
</gene>
<dbReference type="Proteomes" id="UP001169862">
    <property type="component" value="Unassembled WGS sequence"/>
</dbReference>
<feature type="transmembrane region" description="Helical" evidence="6">
    <location>
        <begin position="111"/>
        <end position="129"/>
    </location>
</feature>
<keyword evidence="10" id="KW-1185">Reference proteome</keyword>
<feature type="transmembrane region" description="Helical" evidence="6">
    <location>
        <begin position="88"/>
        <end position="105"/>
    </location>
</feature>
<organism evidence="7 9">
    <name type="scientific">Neptunomonas phycophila</name>
    <dbReference type="NCBI Taxonomy" id="1572645"/>
    <lineage>
        <taxon>Bacteria</taxon>
        <taxon>Pseudomonadati</taxon>
        <taxon>Pseudomonadota</taxon>
        <taxon>Gammaproteobacteria</taxon>
        <taxon>Oceanospirillales</taxon>
        <taxon>Oceanospirillaceae</taxon>
        <taxon>Neptunomonas</taxon>
    </lineage>
</organism>
<dbReference type="Proteomes" id="UP001177341">
    <property type="component" value="Unassembled WGS sequence"/>
</dbReference>
<dbReference type="GO" id="GO:0005886">
    <property type="term" value="C:plasma membrane"/>
    <property type="evidence" value="ECO:0007669"/>
    <property type="project" value="UniProtKB-SubCell"/>
</dbReference>
<dbReference type="InterPro" id="IPR005598">
    <property type="entry name" value="ATP_synth_I"/>
</dbReference>
<keyword evidence="5 6" id="KW-0472">Membrane</keyword>
<dbReference type="EMBL" id="JAUYVO010000006">
    <property type="protein sequence ID" value="MDP2522980.1"/>
    <property type="molecule type" value="Genomic_DNA"/>
</dbReference>
<dbReference type="AlphaFoldDB" id="A0AAW7XFY2"/>
<evidence type="ECO:0000256" key="5">
    <source>
        <dbReference type="ARBA" id="ARBA00023136"/>
    </source>
</evidence>
<evidence type="ECO:0000256" key="1">
    <source>
        <dbReference type="ARBA" id="ARBA00004651"/>
    </source>
</evidence>
<dbReference type="GeneID" id="89458032"/>